<dbReference type="UniPathway" id="UPA00070">
    <property type="reaction ID" value="UER00116"/>
</dbReference>
<comment type="function">
    <text evidence="5 7">Catalyzes the condensation of carbamoyl phosphate and aspartate to form carbamoyl aspartate and inorganic phosphate, the committed step in the de novo pyrimidine nucleotide biosynthesis pathway.</text>
</comment>
<dbReference type="GO" id="GO:0006207">
    <property type="term" value="P:'de novo' pyrimidine nucleobase biosynthetic process"/>
    <property type="evidence" value="ECO:0007669"/>
    <property type="project" value="InterPro"/>
</dbReference>
<dbReference type="GO" id="GO:0016597">
    <property type="term" value="F:amino acid binding"/>
    <property type="evidence" value="ECO:0007669"/>
    <property type="project" value="InterPro"/>
</dbReference>
<dbReference type="FunFam" id="3.40.50.1370:FF:000011">
    <property type="entry name" value="Aspartate carbamoyltransferase"/>
    <property type="match status" value="1"/>
</dbReference>
<evidence type="ECO:0000256" key="6">
    <source>
        <dbReference type="ARBA" id="ARBA00048859"/>
    </source>
</evidence>
<dbReference type="Pfam" id="PF00185">
    <property type="entry name" value="OTCace"/>
    <property type="match status" value="1"/>
</dbReference>
<feature type="binding site" evidence="7">
    <location>
        <position position="99"/>
    </location>
    <ligand>
        <name>carbamoyl phosphate</name>
        <dbReference type="ChEBI" id="CHEBI:58228"/>
    </ligand>
</feature>
<comment type="catalytic activity">
    <reaction evidence="6 7">
        <text>carbamoyl phosphate + L-aspartate = N-carbamoyl-L-aspartate + phosphate + H(+)</text>
        <dbReference type="Rhea" id="RHEA:20013"/>
        <dbReference type="ChEBI" id="CHEBI:15378"/>
        <dbReference type="ChEBI" id="CHEBI:29991"/>
        <dbReference type="ChEBI" id="CHEBI:32814"/>
        <dbReference type="ChEBI" id="CHEBI:43474"/>
        <dbReference type="ChEBI" id="CHEBI:58228"/>
        <dbReference type="EC" id="2.1.3.2"/>
    </reaction>
</comment>
<dbReference type="InterPro" id="IPR036901">
    <property type="entry name" value="Asp/Orn_carbamoylTrfase_sf"/>
</dbReference>
<gene>
    <name evidence="7" type="primary">pyrB</name>
    <name evidence="10" type="ORF">B4098_2094</name>
    <name evidence="11" type="ORF">QN341_04815</name>
</gene>
<dbReference type="InterPro" id="IPR002082">
    <property type="entry name" value="Asp_carbamoyltransf"/>
</dbReference>
<comment type="similarity">
    <text evidence="2 7">Belongs to the aspartate/ornithine carbamoyltransferase superfamily. ATCase family.</text>
</comment>
<feature type="binding site" evidence="7">
    <location>
        <position position="251"/>
    </location>
    <ligand>
        <name>carbamoyl phosphate</name>
        <dbReference type="ChEBI" id="CHEBI:58228"/>
    </ligand>
</feature>
<dbReference type="OMA" id="VLIMHPG"/>
<keyword evidence="3 7" id="KW-0808">Transferase</keyword>
<dbReference type="GO" id="GO:0004070">
    <property type="term" value="F:aspartate carbamoyltransferase activity"/>
    <property type="evidence" value="ECO:0007669"/>
    <property type="project" value="UniProtKB-UniRule"/>
</dbReference>
<feature type="binding site" evidence="7">
    <location>
        <position position="130"/>
    </location>
    <ligand>
        <name>carbamoyl phosphate</name>
        <dbReference type="ChEBI" id="CHEBI:58228"/>
    </ligand>
</feature>
<dbReference type="GO" id="GO:0005829">
    <property type="term" value="C:cytosol"/>
    <property type="evidence" value="ECO:0007669"/>
    <property type="project" value="TreeGrafter"/>
</dbReference>
<comment type="subunit">
    <text evidence="7">Heterododecamer (2C3:3R2) of six catalytic PyrB chains organized as two trimers (C3), and six regulatory PyrI chains organized as three dimers (R2).</text>
</comment>
<proteinExistence type="inferred from homology"/>
<dbReference type="InterPro" id="IPR006130">
    <property type="entry name" value="Asp/Orn_carbamoylTrfase"/>
</dbReference>
<feature type="binding site" evidence="7">
    <location>
        <position position="252"/>
    </location>
    <ligand>
        <name>carbamoyl phosphate</name>
        <dbReference type="ChEBI" id="CHEBI:58228"/>
    </ligand>
</feature>
<dbReference type="NCBIfam" id="TIGR00670">
    <property type="entry name" value="asp_carb_tr"/>
    <property type="match status" value="1"/>
</dbReference>
<reference evidence="10 12" key="1">
    <citation type="submission" date="2016-01" db="EMBL/GenBank/DDBJ databases">
        <title>Genome Sequences of Twelve Sporeforming Bacillus Species Isolated from Foods.</title>
        <authorList>
            <person name="Berendsen E.M."/>
            <person name="Wells-Bennik M.H."/>
            <person name="Krawcyk A.O."/>
            <person name="De Jong A."/>
            <person name="Holsappel S."/>
            <person name="Eijlander R.T."/>
            <person name="Kuipers O.P."/>
        </authorList>
    </citation>
    <scope>NUCLEOTIDE SEQUENCE [LARGE SCALE GENOMIC DNA]</scope>
    <source>
        <strain evidence="10 12">B4098</strain>
    </source>
</reference>
<dbReference type="PRINTS" id="PR00101">
    <property type="entry name" value="ATCASE"/>
</dbReference>
<feature type="binding site" evidence="7">
    <location>
        <position position="50"/>
    </location>
    <ligand>
        <name>carbamoyl phosphate</name>
        <dbReference type="ChEBI" id="CHEBI:58228"/>
    </ligand>
</feature>
<dbReference type="GO" id="GO:0006520">
    <property type="term" value="P:amino acid metabolic process"/>
    <property type="evidence" value="ECO:0007669"/>
    <property type="project" value="InterPro"/>
</dbReference>
<evidence type="ECO:0000313" key="10">
    <source>
        <dbReference type="EMBL" id="KYC61539.1"/>
    </source>
</evidence>
<dbReference type="HAMAP" id="MF_00001">
    <property type="entry name" value="Asp_carb_tr"/>
    <property type="match status" value="1"/>
</dbReference>
<feature type="binding site" evidence="7">
    <location>
        <position position="127"/>
    </location>
    <ligand>
        <name>carbamoyl phosphate</name>
        <dbReference type="ChEBI" id="CHEBI:58228"/>
    </ligand>
</feature>
<comment type="pathway">
    <text evidence="1 7">Pyrimidine metabolism; UMP biosynthesis via de novo pathway; (S)-dihydroorotate from bicarbonate: step 2/3.</text>
</comment>
<reference evidence="11" key="2">
    <citation type="submission" date="2023-06" db="EMBL/GenBank/DDBJ databases">
        <title>Probiogenomic evaluation and L lactic producing Weizmannia coaggulans BKMTCR2-2 from tree bark.</title>
        <authorList>
            <person name="Mahittikon J."/>
            <person name="Tanasupawat S."/>
        </authorList>
    </citation>
    <scope>NUCLEOTIDE SEQUENCE</scope>
    <source>
        <strain evidence="11">BKMTCR2-2</strain>
    </source>
</reference>
<evidence type="ECO:0000313" key="11">
    <source>
        <dbReference type="EMBL" id="MDL5040405.1"/>
    </source>
</evidence>
<evidence type="ECO:0000259" key="9">
    <source>
        <dbReference type="Pfam" id="PF02729"/>
    </source>
</evidence>
<sequence length="300" mass="33356">MQHFLTISGLGNEEILELLDEADAFSKGAVWKAPEPVFAANLFYEPSTRTKCSFEVAERRIGLELLPFEVGASSVQKGETLYDTVKTLQSIGVKLVVIRHQEDEYYKQFAGNVALSIVNAGDGSGQHPSQSLLDLLTIKQEFGGFRGLKVCIIGDIVHSRVARSNAEALKKLGATVTCSGPTEWFDPTMHLRYVPVDDGVAEADVVMLLRIQHERHKETAHLTKEAYHRAFGLTVERERMMKPGSIIMHPAPVNRDVEIASSLVECSRSRIFKQMENGVFARMAILKTILQKEKAVFQTA</sequence>
<dbReference type="EC" id="2.1.3.2" evidence="7"/>
<feature type="binding site" evidence="7">
    <location>
        <position position="77"/>
    </location>
    <ligand>
        <name>L-aspartate</name>
        <dbReference type="ChEBI" id="CHEBI:29991"/>
    </ligand>
</feature>
<dbReference type="InterPro" id="IPR006131">
    <property type="entry name" value="Asp_carbamoyltransf_Asp/Orn-bd"/>
</dbReference>
<evidence type="ECO:0000256" key="7">
    <source>
        <dbReference type="HAMAP-Rule" id="MF_00001"/>
    </source>
</evidence>
<dbReference type="AlphaFoldDB" id="A0A150JW78"/>
<dbReference type="EMBL" id="LQYG01000069">
    <property type="protein sequence ID" value="KYC61539.1"/>
    <property type="molecule type" value="Genomic_DNA"/>
</dbReference>
<evidence type="ECO:0000313" key="12">
    <source>
        <dbReference type="Proteomes" id="UP000075288"/>
    </source>
</evidence>
<protein>
    <recommendedName>
        <fullName evidence="7">Aspartate carbamoyltransferase</fullName>
        <ecNumber evidence="7">2.1.3.2</ecNumber>
    </recommendedName>
    <alternativeName>
        <fullName evidence="7">Aspartate transcarbamylase</fullName>
        <shortName evidence="7">ATCase</shortName>
    </alternativeName>
</protein>
<evidence type="ECO:0000256" key="5">
    <source>
        <dbReference type="ARBA" id="ARBA00043884"/>
    </source>
</evidence>
<dbReference type="SUPFAM" id="SSF53671">
    <property type="entry name" value="Aspartate/ornithine carbamoyltransferase"/>
    <property type="match status" value="1"/>
</dbReference>
<dbReference type="PRINTS" id="PR00100">
    <property type="entry name" value="AOTCASE"/>
</dbReference>
<dbReference type="Gene3D" id="3.40.50.1370">
    <property type="entry name" value="Aspartate/ornithine carbamoyltransferase"/>
    <property type="match status" value="2"/>
</dbReference>
<dbReference type="RefSeq" id="WP_013858999.1">
    <property type="nucleotide sequence ID" value="NZ_CP091131.1"/>
</dbReference>
<dbReference type="NCBIfam" id="NF002032">
    <property type="entry name" value="PRK00856.1"/>
    <property type="match status" value="1"/>
</dbReference>
<keyword evidence="4 7" id="KW-0665">Pyrimidine biosynthesis</keyword>
<comment type="caution">
    <text evidence="10">The sequence shown here is derived from an EMBL/GenBank/DDBJ whole genome shotgun (WGS) entry which is preliminary data.</text>
</comment>
<accession>A0A150JW78</accession>
<evidence type="ECO:0000256" key="1">
    <source>
        <dbReference type="ARBA" id="ARBA00004852"/>
    </source>
</evidence>
<dbReference type="Pfam" id="PF02729">
    <property type="entry name" value="OTCace_N"/>
    <property type="match status" value="1"/>
</dbReference>
<evidence type="ECO:0000256" key="3">
    <source>
        <dbReference type="ARBA" id="ARBA00022679"/>
    </source>
</evidence>
<feature type="domain" description="Aspartate/ornithine carbamoyltransferase Asp/Orn-binding" evidence="8">
    <location>
        <begin position="147"/>
        <end position="288"/>
    </location>
</feature>
<dbReference type="PANTHER" id="PTHR45753:SF6">
    <property type="entry name" value="ASPARTATE CARBAMOYLTRANSFERASE"/>
    <property type="match status" value="1"/>
</dbReference>
<dbReference type="InterPro" id="IPR006132">
    <property type="entry name" value="Asp/Orn_carbamoyltranf_P-bd"/>
</dbReference>
<dbReference type="EMBL" id="JASUZX010000001">
    <property type="protein sequence ID" value="MDL5040405.1"/>
    <property type="molecule type" value="Genomic_DNA"/>
</dbReference>
<dbReference type="PATRIC" id="fig|1398.26.peg.271"/>
<dbReference type="GO" id="GO:0044205">
    <property type="term" value="P:'de novo' UMP biosynthetic process"/>
    <property type="evidence" value="ECO:0007669"/>
    <property type="project" value="UniProtKB-UniRule"/>
</dbReference>
<evidence type="ECO:0000256" key="4">
    <source>
        <dbReference type="ARBA" id="ARBA00022975"/>
    </source>
</evidence>
<dbReference type="PANTHER" id="PTHR45753">
    <property type="entry name" value="ORNITHINE CARBAMOYLTRANSFERASE, MITOCHONDRIAL"/>
    <property type="match status" value="1"/>
</dbReference>
<dbReference type="PROSITE" id="PS00097">
    <property type="entry name" value="CARBAMOYLTRANSFERASE"/>
    <property type="match status" value="1"/>
</dbReference>
<evidence type="ECO:0000256" key="2">
    <source>
        <dbReference type="ARBA" id="ARBA00008896"/>
    </source>
</evidence>
<name>A0A150JW78_HEYCO</name>
<dbReference type="Proteomes" id="UP000075288">
    <property type="component" value="Unassembled WGS sequence"/>
</dbReference>
<dbReference type="Proteomes" id="UP001223084">
    <property type="component" value="Unassembled WGS sequence"/>
</dbReference>
<feature type="binding site" evidence="7">
    <location>
        <position position="210"/>
    </location>
    <ligand>
        <name>L-aspartate</name>
        <dbReference type="ChEBI" id="CHEBI:29991"/>
    </ligand>
</feature>
<organism evidence="10 12">
    <name type="scientific">Heyndrickxia coagulans</name>
    <name type="common">Weizmannia coagulans</name>
    <dbReference type="NCBI Taxonomy" id="1398"/>
    <lineage>
        <taxon>Bacteria</taxon>
        <taxon>Bacillati</taxon>
        <taxon>Bacillota</taxon>
        <taxon>Bacilli</taxon>
        <taxon>Bacillales</taxon>
        <taxon>Bacillaceae</taxon>
        <taxon>Heyndrickxia</taxon>
    </lineage>
</organism>
<evidence type="ECO:0000259" key="8">
    <source>
        <dbReference type="Pfam" id="PF00185"/>
    </source>
</evidence>
<feature type="binding site" evidence="7">
    <location>
        <position position="49"/>
    </location>
    <ligand>
        <name>carbamoyl phosphate</name>
        <dbReference type="ChEBI" id="CHEBI:58228"/>
    </ligand>
</feature>
<feature type="domain" description="Aspartate/ornithine carbamoyltransferase carbamoyl-P binding" evidence="9">
    <location>
        <begin position="2"/>
        <end position="140"/>
    </location>
</feature>
<feature type="binding site" evidence="7">
    <location>
        <position position="160"/>
    </location>
    <ligand>
        <name>L-aspartate</name>
        <dbReference type="ChEBI" id="CHEBI:29991"/>
    </ligand>
</feature>